<reference evidence="5 6" key="1">
    <citation type="journal article" date="2019" name="Sci. Rep.">
        <title>A high-quality genome of Eragrostis curvula grass provides insights into Poaceae evolution and supports new strategies to enhance forage quality.</title>
        <authorList>
            <person name="Carballo J."/>
            <person name="Santos B.A.C.M."/>
            <person name="Zappacosta D."/>
            <person name="Garbus I."/>
            <person name="Selva J.P."/>
            <person name="Gallo C.A."/>
            <person name="Diaz A."/>
            <person name="Albertini E."/>
            <person name="Caccamo M."/>
            <person name="Echenique V."/>
        </authorList>
    </citation>
    <scope>NUCLEOTIDE SEQUENCE [LARGE SCALE GENOMIC DNA]</scope>
    <source>
        <strain evidence="6">cv. Victoria</strain>
        <tissue evidence="5">Leaf</tissue>
    </source>
</reference>
<evidence type="ECO:0000256" key="4">
    <source>
        <dbReference type="SAM" id="MobiDB-lite"/>
    </source>
</evidence>
<dbReference type="GO" id="GO:0016791">
    <property type="term" value="F:phosphatase activity"/>
    <property type="evidence" value="ECO:0007669"/>
    <property type="project" value="TreeGrafter"/>
</dbReference>
<feature type="active site" description="Proton donor/acceptor" evidence="2">
    <location>
        <position position="609"/>
    </location>
</feature>
<dbReference type="PROSITE" id="PS00175">
    <property type="entry name" value="PG_MUTASE"/>
    <property type="match status" value="1"/>
</dbReference>
<dbReference type="InterPro" id="IPR013078">
    <property type="entry name" value="His_Pase_superF_clade-1"/>
</dbReference>
<evidence type="ECO:0000256" key="2">
    <source>
        <dbReference type="PIRSR" id="PIRSR613078-1"/>
    </source>
</evidence>
<dbReference type="Gramene" id="TVU27072">
    <property type="protein sequence ID" value="TVU27072"/>
    <property type="gene ID" value="EJB05_29651"/>
</dbReference>
<feature type="compositionally biased region" description="Basic residues" evidence="4">
    <location>
        <begin position="83"/>
        <end position="106"/>
    </location>
</feature>
<dbReference type="OrthoDB" id="354304at2759"/>
<dbReference type="CDD" id="cd07067">
    <property type="entry name" value="HP_PGM_like"/>
    <property type="match status" value="1"/>
</dbReference>
<dbReference type="AlphaFoldDB" id="A0A5J9UTA3"/>
<dbReference type="EMBL" id="RWGY01000013">
    <property type="protein sequence ID" value="TVU27072.1"/>
    <property type="molecule type" value="Genomic_DNA"/>
</dbReference>
<keyword evidence="6" id="KW-1185">Reference proteome</keyword>
<feature type="compositionally biased region" description="Basic and acidic residues" evidence="4">
    <location>
        <begin position="248"/>
        <end position="276"/>
    </location>
</feature>
<accession>A0A5J9UTA3</accession>
<comment type="similarity">
    <text evidence="1">Belongs to the phosphoglycerate mutase family.</text>
</comment>
<evidence type="ECO:0000313" key="5">
    <source>
        <dbReference type="EMBL" id="TVU27072.1"/>
    </source>
</evidence>
<dbReference type="Proteomes" id="UP000324897">
    <property type="component" value="Chromosome 2"/>
</dbReference>
<protein>
    <recommendedName>
        <fullName evidence="7">Phosphoglycerate mutase (2,3-diphosphoglycerate-dependent)</fullName>
    </recommendedName>
</protein>
<feature type="binding site" evidence="3">
    <location>
        <begin position="533"/>
        <end position="540"/>
    </location>
    <ligand>
        <name>substrate</name>
    </ligand>
</feature>
<gene>
    <name evidence="5" type="ORF">EJB05_29651</name>
</gene>
<feature type="region of interest" description="Disordered" evidence="4">
    <location>
        <begin position="81"/>
        <end position="137"/>
    </location>
</feature>
<dbReference type="SUPFAM" id="SSF53254">
    <property type="entry name" value="Phosphoglycerate mutase-like"/>
    <property type="match status" value="1"/>
</dbReference>
<dbReference type="InterPro" id="IPR029033">
    <property type="entry name" value="His_PPase_superfam"/>
</dbReference>
<dbReference type="Gene3D" id="3.40.50.1240">
    <property type="entry name" value="Phosphoglycerate mutase-like"/>
    <property type="match status" value="1"/>
</dbReference>
<dbReference type="PANTHER" id="PTHR48100">
    <property type="entry name" value="BROAD-SPECIFICITY PHOSPHATASE YOR283W-RELATED"/>
    <property type="match status" value="1"/>
</dbReference>
<organism evidence="5 6">
    <name type="scientific">Eragrostis curvula</name>
    <name type="common">weeping love grass</name>
    <dbReference type="NCBI Taxonomy" id="38414"/>
    <lineage>
        <taxon>Eukaryota</taxon>
        <taxon>Viridiplantae</taxon>
        <taxon>Streptophyta</taxon>
        <taxon>Embryophyta</taxon>
        <taxon>Tracheophyta</taxon>
        <taxon>Spermatophyta</taxon>
        <taxon>Magnoliopsida</taxon>
        <taxon>Liliopsida</taxon>
        <taxon>Poales</taxon>
        <taxon>Poaceae</taxon>
        <taxon>PACMAD clade</taxon>
        <taxon>Chloridoideae</taxon>
        <taxon>Eragrostideae</taxon>
        <taxon>Eragrostidinae</taxon>
        <taxon>Eragrostis</taxon>
    </lineage>
</organism>
<feature type="binding site" evidence="3">
    <location>
        <position position="584"/>
    </location>
    <ligand>
        <name>substrate</name>
    </ligand>
</feature>
<dbReference type="InterPro" id="IPR050275">
    <property type="entry name" value="PGM_Phosphatase"/>
</dbReference>
<name>A0A5J9UTA3_9POAL</name>
<evidence type="ECO:0000256" key="1">
    <source>
        <dbReference type="ARBA" id="ARBA00038362"/>
    </source>
</evidence>
<evidence type="ECO:0000313" key="6">
    <source>
        <dbReference type="Proteomes" id="UP000324897"/>
    </source>
</evidence>
<dbReference type="FunFam" id="3.40.50.1240:FF:000029">
    <property type="entry name" value="Phosphoglycerate mutase-like protein 4"/>
    <property type="match status" value="1"/>
</dbReference>
<proteinExistence type="inferred from homology"/>
<dbReference type="Pfam" id="PF00300">
    <property type="entry name" value="His_Phos_1"/>
    <property type="match status" value="1"/>
</dbReference>
<sequence length="744" mass="80571">INRLLNKQSRCCFTSHQSNRLKCHQKVGHDATSALDGGERGPAEPGRHVGRAGPLSAGDIVNEHQSFHSDCPTGRRNVAPHGGHVHHRHHPVAAHAGHRHAHRHAQPHGSPGHGRRLERHPSASPADAIAAPPPEGELHRVARDDVEVVPGAARAHDASAAGHRPRPRPRPRRDVERVHRPGTRARLERRRAAVPGRGGHGHPAGDVEHAAAARGGSRAGAPVPPPRRLGHHAPRVVGVGGRVVLLDRRGARRPARDVDPPAHGGRRELLAREQRGRARAGGAGERVHAQRRAAPDEEDLAAHRDGARVRERGGAASAMRQQGRRQRQRVHLQLRGAGRLSLQRSNSISPAIFLAKESTQAELLTDPLPRRLHARALLAGLLLIRRRGVQVELLMKLLPFHLRARSLVVGGLLPVRRRPRPAVVLALLQGFFENLPPLVLLELGFQLLGTPPTPQRGKSPEKKIINKKKRDSGQHIPHSPLPQSPVSSHKAGGIRSRKRHILVPSPSVAVDDLMSAPTASSQGENLAEVVVVRHGETSGNASRIIQGQMDLELNETGRQQAVMVARRLSKEAKPAAVYSSDLKRAAETARTIATACDVPNLVLDPALRERHMGDLHGLKFDDAVSIKPDAYKAFSSDDRNQEIPGGGESLDQLSERCVSYLNAIAVKHKGERVIVVSHGAAIEEICRHADPTSSMRKRIPNTSISVIRISGVDGHWIPEKFGDVSHLNEDGFLQDAFGGDGASA</sequence>
<evidence type="ECO:0008006" key="7">
    <source>
        <dbReference type="Google" id="ProtNLM"/>
    </source>
</evidence>
<feature type="non-terminal residue" evidence="5">
    <location>
        <position position="1"/>
    </location>
</feature>
<dbReference type="PANTHER" id="PTHR48100:SF29">
    <property type="entry name" value="OS11G0138600 PROTEIN"/>
    <property type="match status" value="1"/>
</dbReference>
<dbReference type="GO" id="GO:0005829">
    <property type="term" value="C:cytosol"/>
    <property type="evidence" value="ECO:0007669"/>
    <property type="project" value="TreeGrafter"/>
</dbReference>
<feature type="active site" description="Tele-phosphohistidine intermediate" evidence="2">
    <location>
        <position position="534"/>
    </location>
</feature>
<feature type="region of interest" description="Disordered" evidence="4">
    <location>
        <begin position="248"/>
        <end position="299"/>
    </location>
</feature>
<evidence type="ECO:0000256" key="3">
    <source>
        <dbReference type="PIRSR" id="PIRSR613078-2"/>
    </source>
</evidence>
<feature type="compositionally biased region" description="Low complexity" evidence="4">
    <location>
        <begin position="212"/>
        <end position="221"/>
    </location>
</feature>
<feature type="region of interest" description="Disordered" evidence="4">
    <location>
        <begin position="450"/>
        <end position="498"/>
    </location>
</feature>
<feature type="compositionally biased region" description="Basic residues" evidence="4">
    <location>
        <begin position="180"/>
        <end position="189"/>
    </location>
</feature>
<dbReference type="SMART" id="SM00855">
    <property type="entry name" value="PGAM"/>
    <property type="match status" value="1"/>
</dbReference>
<feature type="region of interest" description="Disordered" evidence="4">
    <location>
        <begin position="152"/>
        <end position="235"/>
    </location>
</feature>
<comment type="caution">
    <text evidence="5">The sequence shown here is derived from an EMBL/GenBank/DDBJ whole genome shotgun (WGS) entry which is preliminary data.</text>
</comment>
<dbReference type="InterPro" id="IPR001345">
    <property type="entry name" value="PG/BPGM_mutase_AS"/>
</dbReference>